<reference evidence="2 3" key="1">
    <citation type="journal article" date="2013" name="Genome Announc.">
        <title>Multiple genome sequences of Helicobacter pylori strains of diverse disease and antibiotic resistance backgrounds from Malaysia.</title>
        <authorList>
            <person name="Rehvathy V."/>
            <person name="Tan M.H."/>
            <person name="Gunaletchumy S.P."/>
            <person name="Teh X."/>
            <person name="Wang S."/>
            <person name="Baybayan P."/>
            <person name="Singh S."/>
            <person name="Ashby M."/>
            <person name="Kaakoush N.O."/>
            <person name="Mitchell H.M."/>
            <person name="Croft L.J."/>
            <person name="Goh K.L."/>
            <person name="Loke M.F."/>
            <person name="Vadivelu J."/>
        </authorList>
    </citation>
    <scope>NUCLEOTIDE SEQUENCE [LARGE SCALE GENOMIC DNA]</scope>
    <source>
        <strain evidence="2 3">UM114</strain>
    </source>
</reference>
<keyword evidence="1" id="KW-0472">Membrane</keyword>
<organism evidence="2 3">
    <name type="scientific">Helicobacter pylori UM114</name>
    <dbReference type="NCBI Taxonomy" id="1355531"/>
    <lineage>
        <taxon>Bacteria</taxon>
        <taxon>Pseudomonadati</taxon>
        <taxon>Campylobacterota</taxon>
        <taxon>Epsilonproteobacteria</taxon>
        <taxon>Campylobacterales</taxon>
        <taxon>Helicobacteraceae</taxon>
        <taxon>Helicobacter</taxon>
    </lineage>
</organism>
<keyword evidence="1" id="KW-0812">Transmembrane</keyword>
<gene>
    <name evidence="2" type="ORF">N207_06860</name>
</gene>
<feature type="transmembrane region" description="Helical" evidence="1">
    <location>
        <begin position="6"/>
        <end position="26"/>
    </location>
</feature>
<keyword evidence="1" id="KW-1133">Transmembrane helix</keyword>
<dbReference type="Proteomes" id="UP000015605">
    <property type="component" value="Unassembled WGS sequence"/>
</dbReference>
<accession>T0F5A8</accession>
<name>T0F5A8_HELPX</name>
<dbReference type="AlphaFoldDB" id="T0F5A8"/>
<proteinExistence type="predicted"/>
<dbReference type="EMBL" id="AUSS01000009">
    <property type="protein sequence ID" value="EPZ93281.1"/>
    <property type="molecule type" value="Genomic_DNA"/>
</dbReference>
<comment type="caution">
    <text evidence="2">The sequence shown here is derived from an EMBL/GenBank/DDBJ whole genome shotgun (WGS) entry which is preliminary data.</text>
</comment>
<evidence type="ECO:0000313" key="3">
    <source>
        <dbReference type="Proteomes" id="UP000015605"/>
    </source>
</evidence>
<sequence>MGFKVWGIVIYFFGFPKFLIGITQFFKKGGF</sequence>
<protein>
    <submittedName>
        <fullName evidence="2">Uncharacterized protein</fullName>
    </submittedName>
</protein>
<evidence type="ECO:0000313" key="2">
    <source>
        <dbReference type="EMBL" id="EPZ93281.1"/>
    </source>
</evidence>
<evidence type="ECO:0000256" key="1">
    <source>
        <dbReference type="SAM" id="Phobius"/>
    </source>
</evidence>